<sequence length="574" mass="61747">MQQGSASAEDLPQPKPAEPIPARYARNHDNVTRFVEEVRAVQQDSEQRKVDARGQQLVLNNSQALLDAALHIYERQQKQKAPRKKAPAPRRRVTMFGMFCAPNISPSTSHASDILGSEPIAAEVAGATNGKSQPRRSQSLPRLDNSQQQQPFDSADGRWTQESLHVPWHRRSDQRQAERVSYPLQAQAVSANHHPRQNEPALDILQIHGIVRGPEQGTPVPPAAPRTRSGFLAGMLGILSKNTDDNSAWRMRARRRSTPTAAETLLVTNTVFERPPLPVPNVDLCVPTESLADEICAGIANSAQDATLSSTGRRMFSEVLLSLRDPTDSADATEHAKPGQNKPVVRFEQKLAATIPARTSSVAMDTITAAKHRAAAAAAPGRRMPQSMPHSRAMSSDDSLAEMLASADGSERFDGSECFDGFRVSDMPGIESYGETPVPANARLRRLEDEVLFGVSRPPTAESHGPGSVRAGAGAMLASFDSPASDAGTGRTQILDFAEANDIRSPVATTQLQRRPSARPEIRDVRGILWADTNPTSTAAASADLGAEPPATANKAPTSKPAPKHTASSKTLAV</sequence>
<dbReference type="EMBL" id="JANBVB010001546">
    <property type="protein sequence ID" value="KAJ2890020.1"/>
    <property type="molecule type" value="Genomic_DNA"/>
</dbReference>
<feature type="non-terminal residue" evidence="1">
    <location>
        <position position="574"/>
    </location>
</feature>
<name>A0ACC1LZR6_9FUNG</name>
<organism evidence="1 2">
    <name type="scientific">Coemansia aciculifera</name>
    <dbReference type="NCBI Taxonomy" id="417176"/>
    <lineage>
        <taxon>Eukaryota</taxon>
        <taxon>Fungi</taxon>
        <taxon>Fungi incertae sedis</taxon>
        <taxon>Zoopagomycota</taxon>
        <taxon>Kickxellomycotina</taxon>
        <taxon>Kickxellomycetes</taxon>
        <taxon>Kickxellales</taxon>
        <taxon>Kickxellaceae</taxon>
        <taxon>Coemansia</taxon>
    </lineage>
</organism>
<evidence type="ECO:0000313" key="2">
    <source>
        <dbReference type="Proteomes" id="UP001139981"/>
    </source>
</evidence>
<evidence type="ECO:0000313" key="1">
    <source>
        <dbReference type="EMBL" id="KAJ2890020.1"/>
    </source>
</evidence>
<dbReference type="Proteomes" id="UP001139981">
    <property type="component" value="Unassembled WGS sequence"/>
</dbReference>
<protein>
    <submittedName>
        <fullName evidence="1">Uncharacterized protein</fullName>
    </submittedName>
</protein>
<comment type="caution">
    <text evidence="1">The sequence shown here is derived from an EMBL/GenBank/DDBJ whole genome shotgun (WGS) entry which is preliminary data.</text>
</comment>
<accession>A0ACC1LZR6</accession>
<proteinExistence type="predicted"/>
<gene>
    <name evidence="1" type="ORF">IWW38_004362</name>
</gene>
<reference evidence="1" key="1">
    <citation type="submission" date="2022-07" db="EMBL/GenBank/DDBJ databases">
        <title>Phylogenomic reconstructions and comparative analyses of Kickxellomycotina fungi.</title>
        <authorList>
            <person name="Reynolds N.K."/>
            <person name="Stajich J.E."/>
            <person name="Barry K."/>
            <person name="Grigoriev I.V."/>
            <person name="Crous P."/>
            <person name="Smith M.E."/>
        </authorList>
    </citation>
    <scope>NUCLEOTIDE SEQUENCE</scope>
    <source>
        <strain evidence="1">CBS 190363</strain>
    </source>
</reference>
<keyword evidence="2" id="KW-1185">Reference proteome</keyword>